<dbReference type="InterPro" id="IPR042001">
    <property type="entry name" value="Sortase_F"/>
</dbReference>
<feature type="compositionally biased region" description="Polar residues" evidence="2">
    <location>
        <begin position="32"/>
        <end position="49"/>
    </location>
</feature>
<accession>A0ABT6CFU5</accession>
<evidence type="ECO:0000256" key="3">
    <source>
        <dbReference type="SAM" id="SignalP"/>
    </source>
</evidence>
<organism evidence="4 5">
    <name type="scientific">Luteipulveratus flavus</name>
    <dbReference type="NCBI Taxonomy" id="3031728"/>
    <lineage>
        <taxon>Bacteria</taxon>
        <taxon>Bacillati</taxon>
        <taxon>Actinomycetota</taxon>
        <taxon>Actinomycetes</taxon>
        <taxon>Micrococcales</taxon>
        <taxon>Dermacoccaceae</taxon>
        <taxon>Luteipulveratus</taxon>
    </lineage>
</organism>
<dbReference type="RefSeq" id="WP_275237217.1">
    <property type="nucleotide sequence ID" value="NZ_JARFJC010000014.1"/>
</dbReference>
<keyword evidence="5" id="KW-1185">Reference proteome</keyword>
<dbReference type="SUPFAM" id="SSF63817">
    <property type="entry name" value="Sortase"/>
    <property type="match status" value="1"/>
</dbReference>
<protein>
    <submittedName>
        <fullName evidence="4">Class F sortase</fullName>
    </submittedName>
</protein>
<feature type="signal peptide" evidence="3">
    <location>
        <begin position="1"/>
        <end position="26"/>
    </location>
</feature>
<sequence>MALARSRRLAATTALAVAVTAGGAAAWATREPTAQSSRALAVPTSTSGARSADPTPTPTSVPTADPAGRRPVPTRVVVDRIGADLPLVALGVDRAGRMALPSSSHVGAWYRFGPAPGDTAGAVVVSSHVDSSEDGVGPLSRIGRLHRGDRITVRTSDGRSYGYRVERVVHIDKTSLDTGLLFSRSGPPRLHLVTCGGEFDRSTGHYEQNVVAVAAADRP</sequence>
<keyword evidence="1" id="KW-0378">Hydrolase</keyword>
<dbReference type="CDD" id="cd05829">
    <property type="entry name" value="Sortase_F"/>
    <property type="match status" value="1"/>
</dbReference>
<comment type="caution">
    <text evidence="4">The sequence shown here is derived from an EMBL/GenBank/DDBJ whole genome shotgun (WGS) entry which is preliminary data.</text>
</comment>
<evidence type="ECO:0000256" key="1">
    <source>
        <dbReference type="ARBA" id="ARBA00022801"/>
    </source>
</evidence>
<gene>
    <name evidence="4" type="ORF">P4R38_18045</name>
</gene>
<evidence type="ECO:0000313" key="4">
    <source>
        <dbReference type="EMBL" id="MDF8266156.1"/>
    </source>
</evidence>
<proteinExistence type="predicted"/>
<evidence type="ECO:0000256" key="2">
    <source>
        <dbReference type="SAM" id="MobiDB-lite"/>
    </source>
</evidence>
<feature type="chain" id="PRO_5047531179" evidence="3">
    <location>
        <begin position="27"/>
        <end position="219"/>
    </location>
</feature>
<dbReference type="Pfam" id="PF04203">
    <property type="entry name" value="Sortase"/>
    <property type="match status" value="1"/>
</dbReference>
<dbReference type="Proteomes" id="UP001528912">
    <property type="component" value="Unassembled WGS sequence"/>
</dbReference>
<dbReference type="Gene3D" id="2.40.260.10">
    <property type="entry name" value="Sortase"/>
    <property type="match status" value="1"/>
</dbReference>
<dbReference type="EMBL" id="JAROAV010000050">
    <property type="protein sequence ID" value="MDF8266156.1"/>
    <property type="molecule type" value="Genomic_DNA"/>
</dbReference>
<evidence type="ECO:0000313" key="5">
    <source>
        <dbReference type="Proteomes" id="UP001528912"/>
    </source>
</evidence>
<keyword evidence="3" id="KW-0732">Signal</keyword>
<feature type="region of interest" description="Disordered" evidence="2">
    <location>
        <begin position="28"/>
        <end position="71"/>
    </location>
</feature>
<name>A0ABT6CFU5_9MICO</name>
<reference evidence="4 5" key="1">
    <citation type="submission" date="2023-03" db="EMBL/GenBank/DDBJ databases">
        <title>YIM 133296 draft genome.</title>
        <authorList>
            <person name="Xiong L."/>
        </authorList>
    </citation>
    <scope>NUCLEOTIDE SEQUENCE [LARGE SCALE GENOMIC DNA]</scope>
    <source>
        <strain evidence="4 5">YIM 133296</strain>
    </source>
</reference>
<dbReference type="InterPro" id="IPR005754">
    <property type="entry name" value="Sortase"/>
</dbReference>
<dbReference type="InterPro" id="IPR023365">
    <property type="entry name" value="Sortase_dom-sf"/>
</dbReference>